<protein>
    <submittedName>
        <fullName evidence="1">Type III-B CRISPR module-associated protein Cmr3</fullName>
    </submittedName>
</protein>
<dbReference type="InterPro" id="IPR019117">
    <property type="entry name" value="CRISPR-assoc_protein_Cmr3"/>
</dbReference>
<sequence length="360" mass="40148">MKRITINALDVLFLRDGKPFTMGSDTWGSGISLPYPSMIYGVLRSLYFSHNISMLKHAAPIDELNHNDPTRNLKIKGIYLKRASDLLFPVPMDCVVLKNSRDEKLIPLMPVKAQCISNCKTSAVLRPEKGEQIESAEDGWIDKAAMEEYLNGIYENMSYSKLSDFVLSEAKIGIARNNKTHIAEDSMLYRVGMKRLKDTTIVVDIDGLEIPDAGIIKIGGEGRPASFKAIDIDETSILQPAINSNKIEKIKLYIATPAIFKKGWLPQTIDDRDLEGEINGIGLKLITAAIGRPLYVGGFDIKKGPKPMKRAVPAGSVYYFEIHGQYSNEQIINALHDKAISDREQDRQQGFGIAYVGKWE</sequence>
<gene>
    <name evidence="1" type="ORF">A45J_2087</name>
</gene>
<comment type="caution">
    <text evidence="1">The sequence shown here is derived from an EMBL/GenBank/DDBJ whole genome shotgun (WGS) entry which is preliminary data.</text>
</comment>
<proteinExistence type="predicted"/>
<name>A0A5J4L9V4_9ZZZZ</name>
<dbReference type="InterPro" id="IPR010165">
    <property type="entry name" value="CRISPR-Cmr3_IIIB"/>
</dbReference>
<dbReference type="Gene3D" id="2.60.40.4350">
    <property type="match status" value="1"/>
</dbReference>
<accession>A0A5J4L9V4</accession>
<dbReference type="NCBIfam" id="TIGR01888">
    <property type="entry name" value="cas_cmr3"/>
    <property type="match status" value="1"/>
</dbReference>
<organism evidence="1">
    <name type="scientific">hot springs metagenome</name>
    <dbReference type="NCBI Taxonomy" id="433727"/>
    <lineage>
        <taxon>unclassified sequences</taxon>
        <taxon>metagenomes</taxon>
        <taxon>ecological metagenomes</taxon>
    </lineage>
</organism>
<evidence type="ECO:0000313" key="1">
    <source>
        <dbReference type="EMBL" id="GER94326.1"/>
    </source>
</evidence>
<dbReference type="Pfam" id="PF09700">
    <property type="entry name" value="Cas_Cmr3"/>
    <property type="match status" value="1"/>
</dbReference>
<dbReference type="AlphaFoldDB" id="A0A5J4L9V4"/>
<dbReference type="EMBL" id="BLAB01000001">
    <property type="protein sequence ID" value="GER94326.1"/>
    <property type="molecule type" value="Genomic_DNA"/>
</dbReference>
<dbReference type="Gene3D" id="3.30.70.2940">
    <property type="match status" value="1"/>
</dbReference>
<reference evidence="1" key="1">
    <citation type="submission" date="2019-10" db="EMBL/GenBank/DDBJ databases">
        <title>Metagenomic sequencing of thiosulfate-disproportionating enrichment culture.</title>
        <authorList>
            <person name="Umezawa K."/>
            <person name="Kojima H."/>
            <person name="Fukui M."/>
        </authorList>
    </citation>
    <scope>NUCLEOTIDE SEQUENCE</scope>
    <source>
        <strain evidence="1">45J</strain>
    </source>
</reference>